<dbReference type="PROSITE" id="PS00675">
    <property type="entry name" value="SIGMA54_INTERACT_1"/>
    <property type="match status" value="1"/>
</dbReference>
<dbReference type="InterPro" id="IPR003593">
    <property type="entry name" value="AAA+_ATPase"/>
</dbReference>
<keyword evidence="1" id="KW-0547">Nucleotide-binding</keyword>
<dbReference type="SUPFAM" id="SSF46689">
    <property type="entry name" value="Homeodomain-like"/>
    <property type="match status" value="1"/>
</dbReference>
<dbReference type="SMART" id="SM00382">
    <property type="entry name" value="AAA"/>
    <property type="match status" value="1"/>
</dbReference>
<feature type="region of interest" description="Disordered" evidence="5">
    <location>
        <begin position="397"/>
        <end position="423"/>
    </location>
</feature>
<evidence type="ECO:0000259" key="6">
    <source>
        <dbReference type="PROSITE" id="PS50006"/>
    </source>
</evidence>
<organism evidence="8 9">
    <name type="scientific">Archangium lansingense</name>
    <dbReference type="NCBI Taxonomy" id="2995310"/>
    <lineage>
        <taxon>Bacteria</taxon>
        <taxon>Pseudomonadati</taxon>
        <taxon>Myxococcota</taxon>
        <taxon>Myxococcia</taxon>
        <taxon>Myxococcales</taxon>
        <taxon>Cystobacterineae</taxon>
        <taxon>Archangiaceae</taxon>
        <taxon>Archangium</taxon>
    </lineage>
</organism>
<sequence>MPPDDETLSNQGPESQAPAARPRQFLLVVMEMEDPLAPPCLYGLEALDEVLLGRGASRVWSRQEHEGRRQLVLQLPDRWMSREHARLMRAGDQWMLEDVNSKNGLRVNDEPRTRGWLADGDLLELGHTLLLFRETASTGPAFAPDASAGEPRVPVPGFATMNPGLLQELAKLARVARTPVPVVLEGETGTGKELLARAYHALSERPGEFVAVNCGALPDTLVQSELFGYRKGAFSGASEDRLGLVRSSDRGTLFLDEIGELPLPAQASLLRVLQESEVLPVGGTRPLPVDLRVVAATNRDLGRMVREGTFRSDLLARLSGLRLWIPPLRERREDMGLLVAELLRRLVPPGARSPSFTPAAARALFRHDWPRNVRELEHGLALAVALSPERIDLEHLPAELQAEPPGRATKAEPPKTSTQEQERDELLTLLRKHRGNVSQIAEALGTSRAQVHRLFKRHGLDPQGFRS</sequence>
<feature type="region of interest" description="Disordered" evidence="5">
    <location>
        <begin position="1"/>
        <end position="20"/>
    </location>
</feature>
<dbReference type="Proteomes" id="UP001207654">
    <property type="component" value="Unassembled WGS sequence"/>
</dbReference>
<dbReference type="EMBL" id="JAPNKA010000001">
    <property type="protein sequence ID" value="MCY1073286.1"/>
    <property type="molecule type" value="Genomic_DNA"/>
</dbReference>
<dbReference type="Gene3D" id="1.10.8.60">
    <property type="match status" value="1"/>
</dbReference>
<proteinExistence type="predicted"/>
<evidence type="ECO:0000259" key="7">
    <source>
        <dbReference type="PROSITE" id="PS50045"/>
    </source>
</evidence>
<evidence type="ECO:0000256" key="2">
    <source>
        <dbReference type="ARBA" id="ARBA00022840"/>
    </source>
</evidence>
<keyword evidence="2" id="KW-0067">ATP-binding</keyword>
<dbReference type="Pfam" id="PF02954">
    <property type="entry name" value="HTH_8"/>
    <property type="match status" value="1"/>
</dbReference>
<dbReference type="Pfam" id="PF00498">
    <property type="entry name" value="FHA"/>
    <property type="match status" value="1"/>
</dbReference>
<dbReference type="InterPro" id="IPR025662">
    <property type="entry name" value="Sigma_54_int_dom_ATP-bd_1"/>
</dbReference>
<dbReference type="Gene3D" id="2.60.200.20">
    <property type="match status" value="1"/>
</dbReference>
<dbReference type="InterPro" id="IPR009057">
    <property type="entry name" value="Homeodomain-like_sf"/>
</dbReference>
<evidence type="ECO:0000256" key="4">
    <source>
        <dbReference type="ARBA" id="ARBA00023163"/>
    </source>
</evidence>
<accession>A0ABT3ZVF0</accession>
<dbReference type="InterPro" id="IPR027417">
    <property type="entry name" value="P-loop_NTPase"/>
</dbReference>
<dbReference type="RefSeq" id="WP_267532299.1">
    <property type="nucleotide sequence ID" value="NZ_JAPNKA010000001.1"/>
</dbReference>
<dbReference type="SUPFAM" id="SSF49879">
    <property type="entry name" value="SMAD/FHA domain"/>
    <property type="match status" value="1"/>
</dbReference>
<dbReference type="Gene3D" id="3.40.50.300">
    <property type="entry name" value="P-loop containing nucleotide triphosphate hydrolases"/>
    <property type="match status" value="1"/>
</dbReference>
<evidence type="ECO:0000313" key="9">
    <source>
        <dbReference type="Proteomes" id="UP001207654"/>
    </source>
</evidence>
<dbReference type="InterPro" id="IPR008984">
    <property type="entry name" value="SMAD_FHA_dom_sf"/>
</dbReference>
<keyword evidence="4" id="KW-0804">Transcription</keyword>
<feature type="domain" description="FHA" evidence="6">
    <location>
        <begin position="50"/>
        <end position="112"/>
    </location>
</feature>
<dbReference type="InterPro" id="IPR002197">
    <property type="entry name" value="HTH_Fis"/>
</dbReference>
<keyword evidence="3" id="KW-0805">Transcription regulation</keyword>
<dbReference type="CDD" id="cd00009">
    <property type="entry name" value="AAA"/>
    <property type="match status" value="1"/>
</dbReference>
<dbReference type="Gene3D" id="1.10.10.60">
    <property type="entry name" value="Homeodomain-like"/>
    <property type="match status" value="1"/>
</dbReference>
<reference evidence="8 9" key="1">
    <citation type="submission" date="2022-11" db="EMBL/GenBank/DDBJ databases">
        <title>Minimal conservation of predation-associated metabolite biosynthetic gene clusters underscores biosynthetic potential of Myxococcota including descriptions for ten novel species: Archangium lansinium sp. nov., Myxococcus landrumus sp. nov., Nannocystis bai.</title>
        <authorList>
            <person name="Ahearne A."/>
            <person name="Stevens C."/>
            <person name="Phillips K."/>
        </authorList>
    </citation>
    <scope>NUCLEOTIDE SEQUENCE [LARGE SCALE GENOMIC DNA]</scope>
    <source>
        <strain evidence="8 9">MIWBW</strain>
    </source>
</reference>
<dbReference type="SMART" id="SM00240">
    <property type="entry name" value="FHA"/>
    <property type="match status" value="1"/>
</dbReference>
<dbReference type="InterPro" id="IPR000253">
    <property type="entry name" value="FHA_dom"/>
</dbReference>
<comment type="caution">
    <text evidence="8">The sequence shown here is derived from an EMBL/GenBank/DDBJ whole genome shotgun (WGS) entry which is preliminary data.</text>
</comment>
<dbReference type="Pfam" id="PF00158">
    <property type="entry name" value="Sigma54_activat"/>
    <property type="match status" value="1"/>
</dbReference>
<evidence type="ECO:0000256" key="1">
    <source>
        <dbReference type="ARBA" id="ARBA00022741"/>
    </source>
</evidence>
<dbReference type="PANTHER" id="PTHR32071">
    <property type="entry name" value="TRANSCRIPTIONAL REGULATORY PROTEIN"/>
    <property type="match status" value="1"/>
</dbReference>
<dbReference type="InterPro" id="IPR058031">
    <property type="entry name" value="AAA_lid_NorR"/>
</dbReference>
<dbReference type="PROSITE" id="PS50006">
    <property type="entry name" value="FHA_DOMAIN"/>
    <property type="match status" value="1"/>
</dbReference>
<dbReference type="InterPro" id="IPR002078">
    <property type="entry name" value="Sigma_54_int"/>
</dbReference>
<gene>
    <name evidence="8" type="ORF">OV287_02215</name>
</gene>
<evidence type="ECO:0000256" key="3">
    <source>
        <dbReference type="ARBA" id="ARBA00023015"/>
    </source>
</evidence>
<keyword evidence="9" id="KW-1185">Reference proteome</keyword>
<feature type="domain" description="Sigma-54 factor interaction" evidence="7">
    <location>
        <begin position="158"/>
        <end position="385"/>
    </location>
</feature>
<dbReference type="Pfam" id="PF25601">
    <property type="entry name" value="AAA_lid_14"/>
    <property type="match status" value="1"/>
</dbReference>
<evidence type="ECO:0000256" key="5">
    <source>
        <dbReference type="SAM" id="MobiDB-lite"/>
    </source>
</evidence>
<dbReference type="CDD" id="cd00060">
    <property type="entry name" value="FHA"/>
    <property type="match status" value="1"/>
</dbReference>
<name>A0ABT3ZVF0_9BACT</name>
<dbReference type="PANTHER" id="PTHR32071:SF77">
    <property type="entry name" value="TRANSCRIPTIONAL REGULATORY PROTEIN"/>
    <property type="match status" value="1"/>
</dbReference>
<evidence type="ECO:0000313" key="8">
    <source>
        <dbReference type="EMBL" id="MCY1073286.1"/>
    </source>
</evidence>
<protein>
    <submittedName>
        <fullName evidence="8">Sigma 54-interacting transcriptional regulator</fullName>
    </submittedName>
</protein>
<dbReference type="SUPFAM" id="SSF52540">
    <property type="entry name" value="P-loop containing nucleoside triphosphate hydrolases"/>
    <property type="match status" value="1"/>
</dbReference>
<dbReference type="PROSITE" id="PS50045">
    <property type="entry name" value="SIGMA54_INTERACT_4"/>
    <property type="match status" value="1"/>
</dbReference>